<evidence type="ECO:0000313" key="2">
    <source>
        <dbReference type="Proteomes" id="UP001257914"/>
    </source>
</evidence>
<dbReference type="RefSeq" id="WP_315945990.1">
    <property type="nucleotide sequence ID" value="NZ_JAWCUA010000003.1"/>
</dbReference>
<gene>
    <name evidence="1" type="ORF">RT723_04210</name>
</gene>
<keyword evidence="2" id="KW-1185">Reference proteome</keyword>
<evidence type="ECO:0000313" key="1">
    <source>
        <dbReference type="EMBL" id="MDU0112213.1"/>
    </source>
</evidence>
<organism evidence="1 2">
    <name type="scientific">Psychrosphaera aquimarina</name>
    <dbReference type="NCBI Taxonomy" id="2044854"/>
    <lineage>
        <taxon>Bacteria</taxon>
        <taxon>Pseudomonadati</taxon>
        <taxon>Pseudomonadota</taxon>
        <taxon>Gammaproteobacteria</taxon>
        <taxon>Alteromonadales</taxon>
        <taxon>Pseudoalteromonadaceae</taxon>
        <taxon>Psychrosphaera</taxon>
    </lineage>
</organism>
<protein>
    <recommendedName>
        <fullName evidence="3">Lipoprotein</fullName>
    </recommendedName>
</protein>
<accession>A0ABU3QXS1</accession>
<reference evidence="1 2" key="1">
    <citation type="submission" date="2023-10" db="EMBL/GenBank/DDBJ databases">
        <title>Psychrosphaera aquimaarina strain SW33 isolated from seawater.</title>
        <authorList>
            <person name="Bayburt H."/>
            <person name="Kim J.M."/>
            <person name="Choi B.J."/>
            <person name="Jeon C.O."/>
        </authorList>
    </citation>
    <scope>NUCLEOTIDE SEQUENCE [LARGE SCALE GENOMIC DNA]</scope>
    <source>
        <strain evidence="1 2">KCTC 52743</strain>
    </source>
</reference>
<evidence type="ECO:0008006" key="3">
    <source>
        <dbReference type="Google" id="ProtNLM"/>
    </source>
</evidence>
<sequence>MKNMVLLILVSILMACSSKPKDMYSDLYLRSEFTWWEAKSEYKFKPIADTTNKIVTTKIEADGNPYHIKVADKQWSKNKNCGYKKIEDRKVVLGKWLELDCTYDFEKLNSTPIQKPLELKPKETGYYTFILKMSTTGPSHIQINKVESFDNLN</sequence>
<dbReference type="Proteomes" id="UP001257914">
    <property type="component" value="Unassembled WGS sequence"/>
</dbReference>
<proteinExistence type="predicted"/>
<dbReference type="PROSITE" id="PS51257">
    <property type="entry name" value="PROKAR_LIPOPROTEIN"/>
    <property type="match status" value="1"/>
</dbReference>
<dbReference type="EMBL" id="JAWCUA010000003">
    <property type="protein sequence ID" value="MDU0112213.1"/>
    <property type="molecule type" value="Genomic_DNA"/>
</dbReference>
<name>A0ABU3QXS1_9GAMM</name>
<comment type="caution">
    <text evidence="1">The sequence shown here is derived from an EMBL/GenBank/DDBJ whole genome shotgun (WGS) entry which is preliminary data.</text>
</comment>